<accession>A0A561Q5U4</accession>
<evidence type="ECO:0000256" key="4">
    <source>
        <dbReference type="SAM" id="SignalP"/>
    </source>
</evidence>
<keyword evidence="6" id="KW-0378">Hydrolase</keyword>
<evidence type="ECO:0000313" key="7">
    <source>
        <dbReference type="Proteomes" id="UP000320811"/>
    </source>
</evidence>
<keyword evidence="4" id="KW-0732">Signal</keyword>
<dbReference type="PANTHER" id="PTHR35803:SF2">
    <property type="entry name" value="RETAINING ALPHA-GALACTOSIDASE"/>
    <property type="match status" value="1"/>
</dbReference>
<dbReference type="RefSeq" id="WP_222429006.1">
    <property type="nucleotide sequence ID" value="NZ_VIWO01000001.1"/>
</dbReference>
<dbReference type="InterPro" id="IPR029486">
    <property type="entry name" value="GH97_N"/>
</dbReference>
<evidence type="ECO:0000256" key="3">
    <source>
        <dbReference type="ARBA" id="ARBA00022837"/>
    </source>
</evidence>
<organism evidence="6 7">
    <name type="scientific">Chitinophaga polysaccharea</name>
    <dbReference type="NCBI Taxonomy" id="1293035"/>
    <lineage>
        <taxon>Bacteria</taxon>
        <taxon>Pseudomonadati</taxon>
        <taxon>Bacteroidota</taxon>
        <taxon>Chitinophagia</taxon>
        <taxon>Chitinophagales</taxon>
        <taxon>Chitinophagaceae</taxon>
        <taxon>Chitinophaga</taxon>
    </lineage>
</organism>
<gene>
    <name evidence="6" type="ORF">FHW36_1011659</name>
</gene>
<feature type="domain" description="Glycosyl-hydrolase 97 N-terminal" evidence="5">
    <location>
        <begin position="28"/>
        <end position="171"/>
    </location>
</feature>
<dbReference type="Proteomes" id="UP000320811">
    <property type="component" value="Unassembled WGS sequence"/>
</dbReference>
<proteinExistence type="predicted"/>
<dbReference type="InterPro" id="IPR014718">
    <property type="entry name" value="GH-type_carb-bd"/>
</dbReference>
<feature type="chain" id="PRO_5021829807" evidence="4">
    <location>
        <begin position="22"/>
        <end position="179"/>
    </location>
</feature>
<keyword evidence="7" id="KW-1185">Reference proteome</keyword>
<evidence type="ECO:0000256" key="2">
    <source>
        <dbReference type="ARBA" id="ARBA00011245"/>
    </source>
</evidence>
<reference evidence="6 7" key="1">
    <citation type="submission" date="2019-06" db="EMBL/GenBank/DDBJ databases">
        <title>Sorghum-associated microbial communities from plants grown in Nebraska, USA.</title>
        <authorList>
            <person name="Schachtman D."/>
        </authorList>
    </citation>
    <scope>NUCLEOTIDE SEQUENCE [LARGE SCALE GENOMIC DNA]</scope>
    <source>
        <strain evidence="6 7">1209</strain>
    </source>
</reference>
<sequence length="179" mass="19636">MKCINILYTFLLLTTAKGVFGQSQAVIINSPNKRLSLTVFTADKKLVYSIQSGSTPIITTSALGLVIDNMDLGDNVRIIDVATLSKINETYTILGNHSITHNRANEAEIPMVASGKKFSIIVRVYNDGVAIRYGLPPNSKRIDSERTTWTLPNNVTKIAWADFSQSYEGSSYVTTGKDT</sequence>
<evidence type="ECO:0000259" key="5">
    <source>
        <dbReference type="Pfam" id="PF14508"/>
    </source>
</evidence>
<feature type="signal peptide" evidence="4">
    <location>
        <begin position="1"/>
        <end position="21"/>
    </location>
</feature>
<dbReference type="GO" id="GO:0016787">
    <property type="term" value="F:hydrolase activity"/>
    <property type="evidence" value="ECO:0007669"/>
    <property type="project" value="UniProtKB-KW"/>
</dbReference>
<protein>
    <submittedName>
        <fullName evidence="6">Glycosyl hydrolase family 97</fullName>
    </submittedName>
</protein>
<dbReference type="GO" id="GO:0030246">
    <property type="term" value="F:carbohydrate binding"/>
    <property type="evidence" value="ECO:0007669"/>
    <property type="project" value="InterPro"/>
</dbReference>
<keyword evidence="3" id="KW-0106">Calcium</keyword>
<dbReference type="Pfam" id="PF14508">
    <property type="entry name" value="GH97_N"/>
    <property type="match status" value="1"/>
</dbReference>
<dbReference type="InterPro" id="IPR052720">
    <property type="entry name" value="Glycosyl_hydrolase_97"/>
</dbReference>
<comment type="caution">
    <text evidence="6">The sequence shown here is derived from an EMBL/GenBank/DDBJ whole genome shotgun (WGS) entry which is preliminary data.</text>
</comment>
<comment type="cofactor">
    <cofactor evidence="1">
        <name>Ca(2+)</name>
        <dbReference type="ChEBI" id="CHEBI:29108"/>
    </cofactor>
</comment>
<evidence type="ECO:0000313" key="6">
    <source>
        <dbReference type="EMBL" id="TWF45728.1"/>
    </source>
</evidence>
<name>A0A561Q5U4_9BACT</name>
<evidence type="ECO:0000256" key="1">
    <source>
        <dbReference type="ARBA" id="ARBA00001913"/>
    </source>
</evidence>
<dbReference type="PANTHER" id="PTHR35803">
    <property type="entry name" value="GLUCAN 1,4-ALPHA-GLUCOSIDASE SUSB-RELATED"/>
    <property type="match status" value="1"/>
</dbReference>
<comment type="subunit">
    <text evidence="2">Monomer.</text>
</comment>
<dbReference type="Gene3D" id="2.70.98.10">
    <property type="match status" value="1"/>
</dbReference>
<dbReference type="AlphaFoldDB" id="A0A561Q5U4"/>
<dbReference type="EMBL" id="VIWO01000001">
    <property type="protein sequence ID" value="TWF45728.1"/>
    <property type="molecule type" value="Genomic_DNA"/>
</dbReference>